<dbReference type="EMBL" id="JAAGAX010000017">
    <property type="protein sequence ID" value="KAF2285832.1"/>
    <property type="molecule type" value="Genomic_DNA"/>
</dbReference>
<evidence type="ECO:0000313" key="6">
    <source>
        <dbReference type="Proteomes" id="UP000467840"/>
    </source>
</evidence>
<dbReference type="Gene3D" id="2.130.10.10">
    <property type="entry name" value="YVTN repeat-like/Quinoprotein amine dehydrogenase"/>
    <property type="match status" value="1"/>
</dbReference>
<evidence type="ECO:0000256" key="4">
    <source>
        <dbReference type="ARBA" id="ARBA00023163"/>
    </source>
</evidence>
<dbReference type="InterPro" id="IPR051243">
    <property type="entry name" value="PcG_WD-repeat"/>
</dbReference>
<dbReference type="InterPro" id="IPR036322">
    <property type="entry name" value="WD40_repeat_dom_sf"/>
</dbReference>
<evidence type="ECO:0008006" key="7">
    <source>
        <dbReference type="Google" id="ProtNLM"/>
    </source>
</evidence>
<name>A0A6A6KAG0_HEVBR</name>
<evidence type="ECO:0000256" key="2">
    <source>
        <dbReference type="ARBA" id="ARBA00022737"/>
    </source>
</evidence>
<gene>
    <name evidence="5" type="ORF">GH714_008301</name>
</gene>
<sequence>MCFVDQKDESFYTVSWACNIDGTTFVVAGGINGIIRVIDASNEKIHKVFIASVHSNYVDCNEWLGNLSCQRQLQSVDNEIVLWEPKMKEQSPGESVGKWVFCREYVDILQKYPVPECDIWFIKFSCDFHYSAAAVVISMSTVKSFLFYRTV</sequence>
<protein>
    <recommendedName>
        <fullName evidence="7">Anaphase-promoting complex subunit 4 WD40 domain-containing protein</fullName>
    </recommendedName>
</protein>
<dbReference type="AlphaFoldDB" id="A0A6A6KAG0"/>
<dbReference type="InterPro" id="IPR015943">
    <property type="entry name" value="WD40/YVTN_repeat-like_dom_sf"/>
</dbReference>
<proteinExistence type="predicted"/>
<comment type="caution">
    <text evidence="5">The sequence shown here is derived from an EMBL/GenBank/DDBJ whole genome shotgun (WGS) entry which is preliminary data.</text>
</comment>
<organism evidence="5 6">
    <name type="scientific">Hevea brasiliensis</name>
    <name type="common">Para rubber tree</name>
    <name type="synonym">Siphonia brasiliensis</name>
    <dbReference type="NCBI Taxonomy" id="3981"/>
    <lineage>
        <taxon>Eukaryota</taxon>
        <taxon>Viridiplantae</taxon>
        <taxon>Streptophyta</taxon>
        <taxon>Embryophyta</taxon>
        <taxon>Tracheophyta</taxon>
        <taxon>Spermatophyta</taxon>
        <taxon>Magnoliopsida</taxon>
        <taxon>eudicotyledons</taxon>
        <taxon>Gunneridae</taxon>
        <taxon>Pentapetalae</taxon>
        <taxon>rosids</taxon>
        <taxon>fabids</taxon>
        <taxon>Malpighiales</taxon>
        <taxon>Euphorbiaceae</taxon>
        <taxon>Crotonoideae</taxon>
        <taxon>Micrandreae</taxon>
        <taxon>Hevea</taxon>
    </lineage>
</organism>
<keyword evidence="3" id="KW-0805">Transcription regulation</keyword>
<keyword evidence="1" id="KW-0853">WD repeat</keyword>
<accession>A0A6A6KAG0</accession>
<dbReference type="PANTHER" id="PTHR10253">
    <property type="entry name" value="POLYCOMB PROTEIN"/>
    <property type="match status" value="1"/>
</dbReference>
<keyword evidence="2" id="KW-0677">Repeat</keyword>
<dbReference type="Proteomes" id="UP000467840">
    <property type="component" value="Chromosome 3"/>
</dbReference>
<keyword evidence="6" id="KW-1185">Reference proteome</keyword>
<evidence type="ECO:0000256" key="3">
    <source>
        <dbReference type="ARBA" id="ARBA00023015"/>
    </source>
</evidence>
<keyword evidence="4" id="KW-0804">Transcription</keyword>
<dbReference type="SUPFAM" id="SSF50978">
    <property type="entry name" value="WD40 repeat-like"/>
    <property type="match status" value="1"/>
</dbReference>
<reference evidence="5 6" key="1">
    <citation type="journal article" date="2020" name="Mol. Plant">
        <title>The Chromosome-Based Rubber Tree Genome Provides New Insights into Spurge Genome Evolution and Rubber Biosynthesis.</title>
        <authorList>
            <person name="Liu J."/>
            <person name="Shi C."/>
            <person name="Shi C.C."/>
            <person name="Li W."/>
            <person name="Zhang Q.J."/>
            <person name="Zhang Y."/>
            <person name="Li K."/>
            <person name="Lu H.F."/>
            <person name="Shi C."/>
            <person name="Zhu S.T."/>
            <person name="Xiao Z.Y."/>
            <person name="Nan H."/>
            <person name="Yue Y."/>
            <person name="Zhu X.G."/>
            <person name="Wu Y."/>
            <person name="Hong X.N."/>
            <person name="Fan G.Y."/>
            <person name="Tong Y."/>
            <person name="Zhang D."/>
            <person name="Mao C.L."/>
            <person name="Liu Y.L."/>
            <person name="Hao S.J."/>
            <person name="Liu W.Q."/>
            <person name="Lv M.Q."/>
            <person name="Zhang H.B."/>
            <person name="Liu Y."/>
            <person name="Hu-Tang G.R."/>
            <person name="Wang J.P."/>
            <person name="Wang J.H."/>
            <person name="Sun Y.H."/>
            <person name="Ni S.B."/>
            <person name="Chen W.B."/>
            <person name="Zhang X.C."/>
            <person name="Jiao Y.N."/>
            <person name="Eichler E.E."/>
            <person name="Li G.H."/>
            <person name="Liu X."/>
            <person name="Gao L.Z."/>
        </authorList>
    </citation>
    <scope>NUCLEOTIDE SEQUENCE [LARGE SCALE GENOMIC DNA]</scope>
    <source>
        <strain evidence="6">cv. GT1</strain>
        <tissue evidence="5">Leaf</tissue>
    </source>
</reference>
<evidence type="ECO:0000256" key="1">
    <source>
        <dbReference type="ARBA" id="ARBA00022574"/>
    </source>
</evidence>
<evidence type="ECO:0000313" key="5">
    <source>
        <dbReference type="EMBL" id="KAF2285832.1"/>
    </source>
</evidence>